<comment type="similarity">
    <text evidence="9">Belongs to the MntA antitoxin family.</text>
</comment>
<dbReference type="InterPro" id="IPR043519">
    <property type="entry name" value="NT_sf"/>
</dbReference>
<dbReference type="GO" id="GO:0005524">
    <property type="term" value="F:ATP binding"/>
    <property type="evidence" value="ECO:0007669"/>
    <property type="project" value="UniProtKB-KW"/>
</dbReference>
<evidence type="ECO:0000256" key="6">
    <source>
        <dbReference type="ARBA" id="ARBA00022741"/>
    </source>
</evidence>
<evidence type="ECO:0000256" key="8">
    <source>
        <dbReference type="ARBA" id="ARBA00022842"/>
    </source>
</evidence>
<evidence type="ECO:0000256" key="4">
    <source>
        <dbReference type="ARBA" id="ARBA00022695"/>
    </source>
</evidence>
<keyword evidence="3" id="KW-0808">Transferase</keyword>
<keyword evidence="7" id="KW-0067">ATP-binding</keyword>
<evidence type="ECO:0000313" key="11">
    <source>
        <dbReference type="EMBL" id="ABO51619.1"/>
    </source>
</evidence>
<evidence type="ECO:0000256" key="7">
    <source>
        <dbReference type="ARBA" id="ARBA00022840"/>
    </source>
</evidence>
<dbReference type="GO" id="GO:0016779">
    <property type="term" value="F:nucleotidyltransferase activity"/>
    <property type="evidence" value="ECO:0007669"/>
    <property type="project" value="UniProtKB-KW"/>
</dbReference>
<evidence type="ECO:0000256" key="1">
    <source>
        <dbReference type="ARBA" id="ARBA00001946"/>
    </source>
</evidence>
<evidence type="ECO:0000256" key="9">
    <source>
        <dbReference type="ARBA" id="ARBA00038276"/>
    </source>
</evidence>
<reference evidence="11 12" key="1">
    <citation type="submission" date="2007-03" db="EMBL/GenBank/DDBJ databases">
        <title>Complete sequence of Desulfotomaculum reducens MI-1.</title>
        <authorList>
            <consortium name="US DOE Joint Genome Institute"/>
            <person name="Copeland A."/>
            <person name="Lucas S."/>
            <person name="Lapidus A."/>
            <person name="Barry K."/>
            <person name="Detter J.C."/>
            <person name="Glavina del Rio T."/>
            <person name="Hammon N."/>
            <person name="Israni S."/>
            <person name="Dalin E."/>
            <person name="Tice H."/>
            <person name="Pitluck S."/>
            <person name="Sims D."/>
            <person name="Brettin T."/>
            <person name="Bruce D."/>
            <person name="Han C."/>
            <person name="Tapia R."/>
            <person name="Schmutz J."/>
            <person name="Larimer F."/>
            <person name="Land M."/>
            <person name="Hauser L."/>
            <person name="Kyrpides N."/>
            <person name="Kim E."/>
            <person name="Tebo B.M."/>
            <person name="Richardson P."/>
        </authorList>
    </citation>
    <scope>NUCLEOTIDE SEQUENCE [LARGE SCALE GENOMIC DNA]</scope>
    <source>
        <strain evidence="11 12">MI-1</strain>
    </source>
</reference>
<dbReference type="InterPro" id="IPR002934">
    <property type="entry name" value="Polymerase_NTP_transf_dom"/>
</dbReference>
<evidence type="ECO:0000313" key="12">
    <source>
        <dbReference type="Proteomes" id="UP000001556"/>
    </source>
</evidence>
<keyword evidence="2" id="KW-1277">Toxin-antitoxin system</keyword>
<keyword evidence="4" id="KW-0548">Nucleotidyltransferase</keyword>
<dbReference type="HOGENOM" id="CLU_130257_10_1_9"/>
<dbReference type="KEGG" id="drm:Dred_3117"/>
<keyword evidence="6" id="KW-0547">Nucleotide-binding</keyword>
<comment type="cofactor">
    <cofactor evidence="1">
        <name>Mg(2+)</name>
        <dbReference type="ChEBI" id="CHEBI:18420"/>
    </cofactor>
</comment>
<keyword evidence="5" id="KW-0479">Metal-binding</keyword>
<dbReference type="SUPFAM" id="SSF81301">
    <property type="entry name" value="Nucleotidyltransferase"/>
    <property type="match status" value="1"/>
</dbReference>
<feature type="domain" description="Polymerase nucleotidyl transferase" evidence="10">
    <location>
        <begin position="29"/>
        <end position="108"/>
    </location>
</feature>
<dbReference type="PANTHER" id="PTHR33571:SF14">
    <property type="entry name" value="PROTEIN ADENYLYLTRANSFERASE MJ0435-RELATED"/>
    <property type="match status" value="1"/>
</dbReference>
<dbReference type="Pfam" id="PF01909">
    <property type="entry name" value="NTP_transf_2"/>
    <property type="match status" value="1"/>
</dbReference>
<evidence type="ECO:0000256" key="5">
    <source>
        <dbReference type="ARBA" id="ARBA00022723"/>
    </source>
</evidence>
<dbReference type="Proteomes" id="UP000001556">
    <property type="component" value="Chromosome"/>
</dbReference>
<evidence type="ECO:0000256" key="3">
    <source>
        <dbReference type="ARBA" id="ARBA00022679"/>
    </source>
</evidence>
<keyword evidence="12" id="KW-1185">Reference proteome</keyword>
<sequence>MVKLVKRTLGGGICMLNIETIKTKAVPILKNYGVNQAYIFGSFARGEQNQDSDIDFLIEYDPNADFSLFELVELKYALEDVLQRKVDVVTEGSLSKYIRPSVLKDRKVII</sequence>
<proteinExistence type="inferred from homology"/>
<keyword evidence="8" id="KW-0460">Magnesium</keyword>
<dbReference type="AlphaFoldDB" id="A4J966"/>
<gene>
    <name evidence="11" type="ordered locus">Dred_3117</name>
</gene>
<name>A4J966_DESRM</name>
<protein>
    <submittedName>
        <fullName evidence="11">DNA polymerase, beta domain protein region</fullName>
    </submittedName>
</protein>
<dbReference type="CDD" id="cd05403">
    <property type="entry name" value="NT_KNTase_like"/>
    <property type="match status" value="1"/>
</dbReference>
<dbReference type="InterPro" id="IPR052038">
    <property type="entry name" value="Type-VII_TA_antitoxin"/>
</dbReference>
<dbReference type="STRING" id="349161.Dred_3117"/>
<dbReference type="eggNOG" id="COG1669">
    <property type="taxonomic scope" value="Bacteria"/>
</dbReference>
<dbReference type="Gene3D" id="3.30.460.10">
    <property type="entry name" value="Beta Polymerase, domain 2"/>
    <property type="match status" value="1"/>
</dbReference>
<organism evidence="11 12">
    <name type="scientific">Desulforamulus reducens (strain ATCC BAA-1160 / DSM 100696 / MI-1)</name>
    <name type="common">Desulfotomaculum reducens</name>
    <dbReference type="NCBI Taxonomy" id="349161"/>
    <lineage>
        <taxon>Bacteria</taxon>
        <taxon>Bacillati</taxon>
        <taxon>Bacillota</taxon>
        <taxon>Clostridia</taxon>
        <taxon>Eubacteriales</taxon>
        <taxon>Peptococcaceae</taxon>
        <taxon>Desulforamulus</taxon>
    </lineage>
</organism>
<dbReference type="EMBL" id="CP000612">
    <property type="protein sequence ID" value="ABO51619.1"/>
    <property type="molecule type" value="Genomic_DNA"/>
</dbReference>
<dbReference type="PANTHER" id="PTHR33571">
    <property type="entry name" value="SSL8005 PROTEIN"/>
    <property type="match status" value="1"/>
</dbReference>
<accession>A4J966</accession>
<evidence type="ECO:0000259" key="10">
    <source>
        <dbReference type="Pfam" id="PF01909"/>
    </source>
</evidence>
<dbReference type="GO" id="GO:0046872">
    <property type="term" value="F:metal ion binding"/>
    <property type="evidence" value="ECO:0007669"/>
    <property type="project" value="UniProtKB-KW"/>
</dbReference>
<evidence type="ECO:0000256" key="2">
    <source>
        <dbReference type="ARBA" id="ARBA00022649"/>
    </source>
</evidence>